<protein>
    <submittedName>
        <fullName evidence="1">Uncharacterized protein</fullName>
    </submittedName>
</protein>
<sequence>MNARRIEVVLPADVSARDSAAVAHAIGAVLDEAGVDAEVELQAEEPDEDGR</sequence>
<comment type="caution">
    <text evidence="1">The sequence shown here is derived from an EMBL/GenBank/DDBJ whole genome shotgun (WGS) entry which is preliminary data.</text>
</comment>
<organism evidence="1 2">
    <name type="scientific">Saccharothrix carnea</name>
    <dbReference type="NCBI Taxonomy" id="1280637"/>
    <lineage>
        <taxon>Bacteria</taxon>
        <taxon>Bacillati</taxon>
        <taxon>Actinomycetota</taxon>
        <taxon>Actinomycetes</taxon>
        <taxon>Pseudonocardiales</taxon>
        <taxon>Pseudonocardiaceae</taxon>
        <taxon>Saccharothrix</taxon>
    </lineage>
</organism>
<dbReference type="Proteomes" id="UP000241118">
    <property type="component" value="Unassembled WGS sequence"/>
</dbReference>
<dbReference type="EMBL" id="PYAX01000013">
    <property type="protein sequence ID" value="PSL52383.1"/>
    <property type="molecule type" value="Genomic_DNA"/>
</dbReference>
<evidence type="ECO:0000313" key="2">
    <source>
        <dbReference type="Proteomes" id="UP000241118"/>
    </source>
</evidence>
<name>A0A2P8I1P4_SACCR</name>
<dbReference type="RefSeq" id="WP_245950566.1">
    <property type="nucleotide sequence ID" value="NZ_PYAX01000013.1"/>
</dbReference>
<proteinExistence type="predicted"/>
<reference evidence="1 2" key="1">
    <citation type="submission" date="2018-03" db="EMBL/GenBank/DDBJ databases">
        <title>Genomic Encyclopedia of Type Strains, Phase III (KMG-III): the genomes of soil and plant-associated and newly described type strains.</title>
        <authorList>
            <person name="Whitman W."/>
        </authorList>
    </citation>
    <scope>NUCLEOTIDE SEQUENCE [LARGE SCALE GENOMIC DNA]</scope>
    <source>
        <strain evidence="1 2">CGMCC 4.7097</strain>
    </source>
</reference>
<evidence type="ECO:0000313" key="1">
    <source>
        <dbReference type="EMBL" id="PSL52383.1"/>
    </source>
</evidence>
<dbReference type="AlphaFoldDB" id="A0A2P8I1P4"/>
<accession>A0A2P8I1P4</accession>
<gene>
    <name evidence="1" type="ORF">B0I31_11355</name>
</gene>
<keyword evidence="2" id="KW-1185">Reference proteome</keyword>